<reference evidence="1" key="1">
    <citation type="submission" date="2022-07" db="EMBL/GenBank/DDBJ databases">
        <title>The genome of Lyophyllum shimeji provides insight into the initial evolution of ectomycorrhizal fungal genome.</title>
        <authorList>
            <person name="Kobayashi Y."/>
            <person name="Shibata T."/>
            <person name="Hirakawa H."/>
            <person name="Shigenobu S."/>
            <person name="Nishiyama T."/>
            <person name="Yamada A."/>
            <person name="Hasebe M."/>
            <person name="Kawaguchi M."/>
        </authorList>
    </citation>
    <scope>NUCLEOTIDE SEQUENCE</scope>
    <source>
        <strain evidence="1">AT787</strain>
    </source>
</reference>
<accession>A0A9P3URL9</accession>
<evidence type="ECO:0000313" key="1">
    <source>
        <dbReference type="EMBL" id="GLB45234.1"/>
    </source>
</evidence>
<protein>
    <submittedName>
        <fullName evidence="1">Uncharacterized protein</fullName>
    </submittedName>
</protein>
<proteinExistence type="predicted"/>
<dbReference type="AlphaFoldDB" id="A0A9P3URL9"/>
<organism evidence="1 2">
    <name type="scientific">Lyophyllum shimeji</name>
    <name type="common">Hon-shimeji</name>
    <name type="synonym">Tricholoma shimeji</name>
    <dbReference type="NCBI Taxonomy" id="47721"/>
    <lineage>
        <taxon>Eukaryota</taxon>
        <taxon>Fungi</taxon>
        <taxon>Dikarya</taxon>
        <taxon>Basidiomycota</taxon>
        <taxon>Agaricomycotina</taxon>
        <taxon>Agaricomycetes</taxon>
        <taxon>Agaricomycetidae</taxon>
        <taxon>Agaricales</taxon>
        <taxon>Tricholomatineae</taxon>
        <taxon>Lyophyllaceae</taxon>
        <taxon>Lyophyllum</taxon>
    </lineage>
</organism>
<dbReference type="Proteomes" id="UP001063166">
    <property type="component" value="Unassembled WGS sequence"/>
</dbReference>
<keyword evidence="2" id="KW-1185">Reference proteome</keyword>
<name>A0A9P3URL9_LYOSH</name>
<comment type="caution">
    <text evidence="1">The sequence shown here is derived from an EMBL/GenBank/DDBJ whole genome shotgun (WGS) entry which is preliminary data.</text>
</comment>
<dbReference type="EMBL" id="BRPK01000020">
    <property type="protein sequence ID" value="GLB45234.1"/>
    <property type="molecule type" value="Genomic_DNA"/>
</dbReference>
<sequence length="99" mass="10980">MAPSGTIAHAQASHRVLIQSQCLIILDSGRTAGRYGHCQATEDNVEITVKSSILSGSVCALEIVTQDWLPTRYKDRRTSDHVVKDKQTTNTVYMTEFNN</sequence>
<gene>
    <name evidence="1" type="ORF">LshimejAT787_2001390</name>
</gene>
<evidence type="ECO:0000313" key="2">
    <source>
        <dbReference type="Proteomes" id="UP001063166"/>
    </source>
</evidence>